<evidence type="ECO:0000256" key="5">
    <source>
        <dbReference type="ARBA" id="ARBA00022840"/>
    </source>
</evidence>
<dbReference type="GO" id="GO:0004674">
    <property type="term" value="F:protein serine/threonine kinase activity"/>
    <property type="evidence" value="ECO:0007669"/>
    <property type="project" value="UniProtKB-KW"/>
</dbReference>
<dbReference type="PANTHER" id="PTHR43671">
    <property type="entry name" value="SERINE/THREONINE-PROTEIN KINASE NEK"/>
    <property type="match status" value="1"/>
</dbReference>
<dbReference type="STRING" id="5762.D2V206"/>
<dbReference type="Gene3D" id="1.10.510.10">
    <property type="entry name" value="Transferase(Phosphotransferase) domain 1"/>
    <property type="match status" value="1"/>
</dbReference>
<sequence length="1569" mass="180972">MEPLQIYRQPNLNQTPHSLMLGCGQLTTTQPSTIFGNSLLDNRGDVTIINNATREGNPNPLLHTRKLSKHLSFVKTPPTEDSQQLLIAPNTTIPNIGNSTNVQDPQNNRPPLQIPPKSASITNIENKKKNLNVQIPPVENNHFSIMKVSSHSAAASNATSACSSVSSSPSTISTSSTNLSIGSSAINKLNQQSHTIESGLIENMTSKKKRGTTRENIILLDSILRERRDIFYAILNNVTKIRLYRKKRRNPTHNNRSMTTANTTMMHTQTMTSPKEEFGNEYIVKLNNGLKCEAFETSTAQEFETYGHKRQFKASMYYTQNEMDRLENQSMMDPSPLLREDKLSFLDQLHGLHKPSVQSYRVIDLIHPYHLFSTELEIIEPKSGRDLGRVMKKSYSLRTQYLIQTVEGVKKQANGNLSSHDKYKYATLFIITKHKSNGKKEEPSEKHVLDQFQVRNIEGENVATITHKFNSDYELKGYTPDYIKFTPLFIACQKGNLEIVKLLLASPNIVVDNNLKINGKSISIIKQEVDKLEKERIEKERITKEMLEKKRLEKERADQIRFEQERIENERLEQERIEKEKKQTFLSVFQVFTELCSLNEKVSQYRKQVTSQLNSVIPLSDQLSFDTELQQVYSKINGVLSECCSTINDRLMNNKCDIENVEHVALINNDMLNITNIVERINSENYLIQLNSYIQALDEKLQIFDEFVQNYLNQDQLQYYNANDNLNKELTIEKIQKTLKSLNGSTTDSNYEGKSKNVLQNISTQLQNIASSINNATSVNLNGIANNLEIAMEMLSKEELELQKAISNTKNLLPELVQIGIYQIYCDYQNQFNNGNKLIQETIPFIIEQHEQLQNIVNIMNDYKQLTEQYSALQRKKARVTRELTIIKLDIDGLRDELVHVTNKTESMQIEDEIKEKETTLQEKKKVLKECIEQTNEIKLKFLQLKTIGFNVESILSSSIASTMNIEEMSADLFKEIKPIQDWNGNHHLFIGTDINDKKHIIKQYSIKDNKKLESLQKELKITKKLKHNNIIEIEGFYMSNDNSHSTNNVYIVMPYYSNGNLKEFLEKQRKSTKLEVLFWERTWRQVLIAIQHIHSRGVIHCDIKPENIFVGECNNGLYPIILGDFDVSLDVQSRTMNLYTRTSVSGTYDYLSPELMNGQSATFKSDMFAFGKTIKNCMTAQELNTYSSLNTLVQQCMTNDPNDRPFASDALVCEFFLKDTLLDEIKVQEQVKSISNQSKQLKEYEKQLNQVKFNLKQDKSNLTQEIKKLEQKTKEFTNQSVKEREEITNQISRLKSKEKKLQDMEKELEESKSRQLNIVLPSYWKRNTFTSYSKRFYIVDVTKYLKNTIQDIVNVSCNSATLGTGRDQQVKMNYSKLIVSSVSRIENATLFTSYKSRMNHLTSYQDPIKTIQVQTELLPKTSKSYEWMKTVGLNSGMNEKYLWHGTKPEFVSTISEHGFDERVASLGGLFGAGVYFAEYCSKSDQYCTPDLNKEYTIFLCRVVLGRQVYFTPQGMTNQRRPPEIVGKNRRVFDSVIGQSNTTSNSYRELIVYDRYQCYPEYIIKYKRQ</sequence>
<evidence type="ECO:0000313" key="13">
    <source>
        <dbReference type="Proteomes" id="UP000006671"/>
    </source>
</evidence>
<reference evidence="12 13" key="1">
    <citation type="journal article" date="2010" name="Cell">
        <title>The genome of Naegleria gruberi illuminates early eukaryotic versatility.</title>
        <authorList>
            <person name="Fritz-Laylin L.K."/>
            <person name="Prochnik S.E."/>
            <person name="Ginger M.L."/>
            <person name="Dacks J.B."/>
            <person name="Carpenter M.L."/>
            <person name="Field M.C."/>
            <person name="Kuo A."/>
            <person name="Paredez A."/>
            <person name="Chapman J."/>
            <person name="Pham J."/>
            <person name="Shu S."/>
            <person name="Neupane R."/>
            <person name="Cipriano M."/>
            <person name="Mancuso J."/>
            <person name="Tu H."/>
            <person name="Salamov A."/>
            <person name="Lindquist E."/>
            <person name="Shapiro H."/>
            <person name="Lucas S."/>
            <person name="Grigoriev I.V."/>
            <person name="Cande W.Z."/>
            <person name="Fulton C."/>
            <person name="Rokhsar D.S."/>
            <person name="Dawson S.C."/>
        </authorList>
    </citation>
    <scope>NUCLEOTIDE SEQUENCE [LARGE SCALE GENOMIC DNA]</scope>
    <source>
        <strain evidence="12 13">NEG-M</strain>
    </source>
</reference>
<evidence type="ECO:0000259" key="10">
    <source>
        <dbReference type="PROSITE" id="PS50011"/>
    </source>
</evidence>
<dbReference type="PROSITE" id="PS00108">
    <property type="entry name" value="PROTEIN_KINASE_ST"/>
    <property type="match status" value="1"/>
</dbReference>
<dbReference type="InterPro" id="IPR008271">
    <property type="entry name" value="Ser/Thr_kinase_AS"/>
</dbReference>
<keyword evidence="4 12" id="KW-0418">Kinase</keyword>
<dbReference type="SMART" id="SM00220">
    <property type="entry name" value="S_TKc"/>
    <property type="match status" value="1"/>
</dbReference>
<protein>
    <recommendedName>
        <fullName evidence="8">Poly [ADP-ribose] polymerase</fullName>
        <shortName evidence="8">PARP</shortName>
        <ecNumber evidence="8">2.4.2.-</ecNumber>
    </recommendedName>
</protein>
<evidence type="ECO:0000256" key="7">
    <source>
        <dbReference type="ARBA" id="ARBA00048679"/>
    </source>
</evidence>
<feature type="coiled-coil region" evidence="9">
    <location>
        <begin position="1228"/>
        <end position="1315"/>
    </location>
</feature>
<evidence type="ECO:0000256" key="6">
    <source>
        <dbReference type="ARBA" id="ARBA00047899"/>
    </source>
</evidence>
<feature type="coiled-coil region" evidence="9">
    <location>
        <begin position="522"/>
        <end position="582"/>
    </location>
</feature>
<accession>D2V206</accession>
<dbReference type="Pfam" id="PF00644">
    <property type="entry name" value="PARP"/>
    <property type="match status" value="1"/>
</dbReference>
<evidence type="ECO:0000256" key="1">
    <source>
        <dbReference type="ARBA" id="ARBA00022527"/>
    </source>
</evidence>
<keyword evidence="8" id="KW-0328">Glycosyltransferase</keyword>
<evidence type="ECO:0000256" key="3">
    <source>
        <dbReference type="ARBA" id="ARBA00022741"/>
    </source>
</evidence>
<feature type="coiled-coil region" evidence="9">
    <location>
        <begin position="856"/>
        <end position="883"/>
    </location>
</feature>
<dbReference type="KEGG" id="ngr:NAEGRDRAFT_56841"/>
<dbReference type="SUPFAM" id="SSF140860">
    <property type="entry name" value="Pseudo ankyrin repeat-like"/>
    <property type="match status" value="1"/>
</dbReference>
<dbReference type="SUPFAM" id="SSF56112">
    <property type="entry name" value="Protein kinase-like (PK-like)"/>
    <property type="match status" value="1"/>
</dbReference>
<dbReference type="PROSITE" id="PS51059">
    <property type="entry name" value="PARP_CATALYTIC"/>
    <property type="match status" value="1"/>
</dbReference>
<comment type="catalytic activity">
    <reaction evidence="7">
        <text>L-seryl-[protein] + ATP = O-phospho-L-seryl-[protein] + ADP + H(+)</text>
        <dbReference type="Rhea" id="RHEA:17989"/>
        <dbReference type="Rhea" id="RHEA-COMP:9863"/>
        <dbReference type="Rhea" id="RHEA-COMP:11604"/>
        <dbReference type="ChEBI" id="CHEBI:15378"/>
        <dbReference type="ChEBI" id="CHEBI:29999"/>
        <dbReference type="ChEBI" id="CHEBI:30616"/>
        <dbReference type="ChEBI" id="CHEBI:83421"/>
        <dbReference type="ChEBI" id="CHEBI:456216"/>
        <dbReference type="EC" id="2.7.11.1"/>
    </reaction>
</comment>
<dbReference type="Gene3D" id="3.90.228.10">
    <property type="match status" value="1"/>
</dbReference>
<dbReference type="GeneID" id="8862571"/>
<dbReference type="PANTHER" id="PTHR43671:SF98">
    <property type="entry name" value="SERINE_THREONINE-PROTEIN KINASE NEK11"/>
    <property type="match status" value="1"/>
</dbReference>
<keyword evidence="8" id="KW-0520">NAD</keyword>
<dbReference type="eggNOG" id="KOG4177">
    <property type="taxonomic scope" value="Eukaryota"/>
</dbReference>
<feature type="domain" description="Protein kinase" evidence="10">
    <location>
        <begin position="963"/>
        <end position="1217"/>
    </location>
</feature>
<dbReference type="EMBL" id="GG738848">
    <property type="protein sequence ID" value="EFC49403.1"/>
    <property type="molecule type" value="Genomic_DNA"/>
</dbReference>
<dbReference type="InterPro" id="IPR012317">
    <property type="entry name" value="Poly(ADP-ribose)pol_cat_dom"/>
</dbReference>
<comment type="catalytic activity">
    <reaction evidence="6">
        <text>L-threonyl-[protein] + ATP = O-phospho-L-threonyl-[protein] + ADP + H(+)</text>
        <dbReference type="Rhea" id="RHEA:46608"/>
        <dbReference type="Rhea" id="RHEA-COMP:11060"/>
        <dbReference type="Rhea" id="RHEA-COMP:11605"/>
        <dbReference type="ChEBI" id="CHEBI:15378"/>
        <dbReference type="ChEBI" id="CHEBI:30013"/>
        <dbReference type="ChEBI" id="CHEBI:30616"/>
        <dbReference type="ChEBI" id="CHEBI:61977"/>
        <dbReference type="ChEBI" id="CHEBI:456216"/>
        <dbReference type="EC" id="2.7.11.1"/>
    </reaction>
</comment>
<evidence type="ECO:0000313" key="12">
    <source>
        <dbReference type="EMBL" id="EFC49403.1"/>
    </source>
</evidence>
<feature type="domain" description="PARP catalytic" evidence="11">
    <location>
        <begin position="1369"/>
        <end position="1569"/>
    </location>
</feature>
<dbReference type="InterPro" id="IPR011009">
    <property type="entry name" value="Kinase-like_dom_sf"/>
</dbReference>
<dbReference type="Pfam" id="PF00069">
    <property type="entry name" value="Pkinase"/>
    <property type="match status" value="1"/>
</dbReference>
<dbReference type="InterPro" id="IPR000719">
    <property type="entry name" value="Prot_kinase_dom"/>
</dbReference>
<name>D2V206_NAEGR</name>
<keyword evidence="13" id="KW-1185">Reference proteome</keyword>
<feature type="coiled-coil region" evidence="9">
    <location>
        <begin position="907"/>
        <end position="934"/>
    </location>
</feature>
<dbReference type="eggNOG" id="KOG0198">
    <property type="taxonomic scope" value="Eukaryota"/>
</dbReference>
<evidence type="ECO:0000256" key="9">
    <source>
        <dbReference type="SAM" id="Coils"/>
    </source>
</evidence>
<dbReference type="EC" id="2.4.2.-" evidence="8"/>
<dbReference type="CDD" id="cd00180">
    <property type="entry name" value="PKc"/>
    <property type="match status" value="1"/>
</dbReference>
<keyword evidence="9" id="KW-0175">Coiled coil</keyword>
<proteinExistence type="predicted"/>
<keyword evidence="5" id="KW-0067">ATP-binding</keyword>
<dbReference type="OMA" id="HECLSAS"/>
<keyword evidence="2 8" id="KW-0808">Transferase</keyword>
<keyword evidence="1" id="KW-0723">Serine/threonine-protein kinase</keyword>
<organism evidence="13">
    <name type="scientific">Naegleria gruberi</name>
    <name type="common">Amoeba</name>
    <dbReference type="NCBI Taxonomy" id="5762"/>
    <lineage>
        <taxon>Eukaryota</taxon>
        <taxon>Discoba</taxon>
        <taxon>Heterolobosea</taxon>
        <taxon>Tetramitia</taxon>
        <taxon>Eutetramitia</taxon>
        <taxon>Vahlkampfiidae</taxon>
        <taxon>Naegleria</taxon>
    </lineage>
</organism>
<dbReference type="VEuPathDB" id="AmoebaDB:NAEGRDRAFT_56841"/>
<dbReference type="Proteomes" id="UP000006671">
    <property type="component" value="Unassembled WGS sequence"/>
</dbReference>
<dbReference type="OrthoDB" id="1668230at2759"/>
<dbReference type="GO" id="GO:0005634">
    <property type="term" value="C:nucleus"/>
    <property type="evidence" value="ECO:0007669"/>
    <property type="project" value="TreeGrafter"/>
</dbReference>
<dbReference type="GO" id="GO:0003950">
    <property type="term" value="F:NAD+ poly-ADP-ribosyltransferase activity"/>
    <property type="evidence" value="ECO:0007669"/>
    <property type="project" value="UniProtKB-UniRule"/>
</dbReference>
<dbReference type="InterPro" id="IPR002110">
    <property type="entry name" value="Ankyrin_rpt"/>
</dbReference>
<dbReference type="RefSeq" id="XP_002682147.1">
    <property type="nucleotide sequence ID" value="XM_002682101.1"/>
</dbReference>
<gene>
    <name evidence="12" type="ORF">NAEGRDRAFT_56841</name>
</gene>
<evidence type="ECO:0000259" key="11">
    <source>
        <dbReference type="PROSITE" id="PS51059"/>
    </source>
</evidence>
<dbReference type="InterPro" id="IPR050660">
    <property type="entry name" value="NEK_Ser/Thr_kinase"/>
</dbReference>
<dbReference type="SUPFAM" id="SSF56399">
    <property type="entry name" value="ADP-ribosylation"/>
    <property type="match status" value="1"/>
</dbReference>
<dbReference type="Pfam" id="PF00023">
    <property type="entry name" value="Ank"/>
    <property type="match status" value="1"/>
</dbReference>
<dbReference type="InParanoid" id="D2V206"/>
<dbReference type="Gene3D" id="1.25.40.20">
    <property type="entry name" value="Ankyrin repeat-containing domain"/>
    <property type="match status" value="1"/>
</dbReference>
<evidence type="ECO:0000256" key="8">
    <source>
        <dbReference type="RuleBase" id="RU362114"/>
    </source>
</evidence>
<dbReference type="GO" id="GO:0005524">
    <property type="term" value="F:ATP binding"/>
    <property type="evidence" value="ECO:0007669"/>
    <property type="project" value="UniProtKB-KW"/>
</dbReference>
<dbReference type="GO" id="GO:0106310">
    <property type="term" value="F:protein serine kinase activity"/>
    <property type="evidence" value="ECO:0007669"/>
    <property type="project" value="RHEA"/>
</dbReference>
<dbReference type="InterPro" id="IPR036770">
    <property type="entry name" value="Ankyrin_rpt-contain_sf"/>
</dbReference>
<evidence type="ECO:0000256" key="4">
    <source>
        <dbReference type="ARBA" id="ARBA00022777"/>
    </source>
</evidence>
<dbReference type="PROSITE" id="PS50011">
    <property type="entry name" value="PROTEIN_KINASE_DOM"/>
    <property type="match status" value="1"/>
</dbReference>
<evidence type="ECO:0000256" key="2">
    <source>
        <dbReference type="ARBA" id="ARBA00022679"/>
    </source>
</evidence>
<keyword evidence="3" id="KW-0547">Nucleotide-binding</keyword>